<comment type="caution">
    <text evidence="2">The sequence shown here is derived from an EMBL/GenBank/DDBJ whole genome shotgun (WGS) entry which is preliminary data.</text>
</comment>
<proteinExistence type="predicted"/>
<name>A0AA40FAG9_9PEZI</name>
<reference evidence="2" key="1">
    <citation type="submission" date="2023-06" db="EMBL/GenBank/DDBJ databases">
        <title>Genome-scale phylogeny and comparative genomics of the fungal order Sordariales.</title>
        <authorList>
            <consortium name="Lawrence Berkeley National Laboratory"/>
            <person name="Hensen N."/>
            <person name="Bonometti L."/>
            <person name="Westerberg I."/>
            <person name="Brannstrom I.O."/>
            <person name="Guillou S."/>
            <person name="Cros-Aarteil S."/>
            <person name="Calhoun S."/>
            <person name="Haridas S."/>
            <person name="Kuo A."/>
            <person name="Mondo S."/>
            <person name="Pangilinan J."/>
            <person name="Riley R."/>
            <person name="LaButti K."/>
            <person name="Andreopoulos B."/>
            <person name="Lipzen A."/>
            <person name="Chen C."/>
            <person name="Yanf M."/>
            <person name="Daum C."/>
            <person name="Ng V."/>
            <person name="Clum A."/>
            <person name="Steindorff A."/>
            <person name="Ohm R."/>
            <person name="Martin F."/>
            <person name="Silar P."/>
            <person name="Natvig D."/>
            <person name="Lalanne C."/>
            <person name="Gautier V."/>
            <person name="Ament-velasquez S.L."/>
            <person name="Kruys A."/>
            <person name="Hutchinson M.I."/>
            <person name="Powell A.J."/>
            <person name="Barry K."/>
            <person name="Miller A.N."/>
            <person name="Grigoriev I.V."/>
            <person name="Debuchy R."/>
            <person name="Gladieux P."/>
            <person name="Thoren M.H."/>
            <person name="Johannesson H."/>
        </authorList>
    </citation>
    <scope>NUCLEOTIDE SEQUENCE</scope>
    <source>
        <strain evidence="2">SMH3187-1</strain>
    </source>
</reference>
<dbReference type="AlphaFoldDB" id="A0AA40FAG9"/>
<gene>
    <name evidence="2" type="ORF">B0T18DRAFT_484665</name>
</gene>
<feature type="region of interest" description="Disordered" evidence="1">
    <location>
        <begin position="170"/>
        <end position="194"/>
    </location>
</feature>
<keyword evidence="3" id="KW-1185">Reference proteome</keyword>
<evidence type="ECO:0000313" key="3">
    <source>
        <dbReference type="Proteomes" id="UP001172155"/>
    </source>
</evidence>
<accession>A0AA40FAG9</accession>
<dbReference type="Proteomes" id="UP001172155">
    <property type="component" value="Unassembled WGS sequence"/>
</dbReference>
<protein>
    <submittedName>
        <fullName evidence="2">Uncharacterized protein</fullName>
    </submittedName>
</protein>
<organism evidence="2 3">
    <name type="scientific">Schizothecium vesticola</name>
    <dbReference type="NCBI Taxonomy" id="314040"/>
    <lineage>
        <taxon>Eukaryota</taxon>
        <taxon>Fungi</taxon>
        <taxon>Dikarya</taxon>
        <taxon>Ascomycota</taxon>
        <taxon>Pezizomycotina</taxon>
        <taxon>Sordariomycetes</taxon>
        <taxon>Sordariomycetidae</taxon>
        <taxon>Sordariales</taxon>
        <taxon>Schizotheciaceae</taxon>
        <taxon>Schizothecium</taxon>
    </lineage>
</organism>
<evidence type="ECO:0000313" key="2">
    <source>
        <dbReference type="EMBL" id="KAK0754106.1"/>
    </source>
</evidence>
<sequence>MAVQVRQDPWGSALTLDVVPSFCAVVAVGIRPVAVLSTEHSPVPVRHLEMQDLRTGPSHVNQWHAPMLMAAWRNTHNHARCPRSPSFYCHAEHCTSHIAQQAGPRPKFQQMQREALARSPGCRLPMAPFTTCDLNFTISNTPDPPAPYPGRLSVSDSEILFLRKPGAARSEMAEIEAPSPSTTSPRCRRWSLGG</sequence>
<dbReference type="EMBL" id="JAUKUD010000001">
    <property type="protein sequence ID" value="KAK0754106.1"/>
    <property type="molecule type" value="Genomic_DNA"/>
</dbReference>
<evidence type="ECO:0000256" key="1">
    <source>
        <dbReference type="SAM" id="MobiDB-lite"/>
    </source>
</evidence>